<gene>
    <name evidence="2" type="primary">FLJ40194</name>
    <name evidence="2" type="ORF">hCG_2001617</name>
</gene>
<reference evidence="2" key="3">
    <citation type="submission" date="2005-09" db="EMBL/GenBank/DDBJ databases">
        <authorList>
            <person name="Mural R.J."/>
            <person name="Istrail S."/>
            <person name="Sutton G."/>
            <person name="Florea L."/>
            <person name="Halpern A.L."/>
            <person name="Mobarry C.M."/>
            <person name="Lippert R."/>
            <person name="Walenz B."/>
            <person name="Shatkay H."/>
            <person name="Dew I."/>
            <person name="Miller J.R."/>
            <person name="Flanigan M.J."/>
            <person name="Edwards N.J."/>
            <person name="Bolanos R."/>
            <person name="Fasulo D."/>
            <person name="Halldorsson B.V."/>
            <person name="Hannenhalli S."/>
            <person name="Turner R."/>
            <person name="Yooseph S."/>
            <person name="Lu F."/>
            <person name="Nusskern D.R."/>
            <person name="Shue B.C."/>
            <person name="Zheng X.H."/>
            <person name="Zhong F."/>
            <person name="Delcher A.L."/>
            <person name="Huson D.H."/>
            <person name="Kravitz S.A."/>
            <person name="Mouchard L."/>
            <person name="Reinert K."/>
            <person name="Remington K.A."/>
            <person name="Clark A.G."/>
            <person name="Waterman M.S."/>
            <person name="Eichler E.E."/>
            <person name="Adams M.D."/>
            <person name="Hunkapiller M.W."/>
            <person name="Myers E.W."/>
            <person name="Venter J.C."/>
        </authorList>
    </citation>
    <scope>NUCLEOTIDE SEQUENCE</scope>
</reference>
<dbReference type="GeneCards" id="FLJ40194"/>
<reference evidence="2" key="1">
    <citation type="journal article" date="2001" name="Science">
        <title>The sequence of the human genome.</title>
        <authorList>
            <person name="Venter J.C."/>
            <person name="Adams M.D."/>
            <person name="Myers E.W."/>
            <person name="Li P.W."/>
            <person name="Mural R.J."/>
            <person name="Sutton G.G."/>
            <person name="Smith H.O."/>
            <person name="Yandell M."/>
            <person name="Evans C.A."/>
            <person name="Holt R.A."/>
            <person name="Gocayne J.D."/>
            <person name="Amanatides P."/>
            <person name="Ballew R.M."/>
            <person name="Huson D.H."/>
            <person name="Wortman J.R."/>
            <person name="Zhang Q."/>
            <person name="Kodira C.D."/>
            <person name="Zheng X.H."/>
            <person name="Chen L."/>
            <person name="Skupski M."/>
            <person name="Subramanian G."/>
            <person name="Thomas P.D."/>
            <person name="Zhang J."/>
            <person name="Gabor Miklos G.L."/>
            <person name="Nelson C."/>
            <person name="Broder S."/>
            <person name="Clark A.G."/>
            <person name="Nadeau J."/>
            <person name="McKusick V.A."/>
            <person name="Zinder N."/>
            <person name="Levine A.J."/>
            <person name="Roberts R.J."/>
            <person name="Simon M."/>
            <person name="Slayman C."/>
            <person name="Hunkapiller M."/>
            <person name="Bolanos R."/>
            <person name="Delcher A."/>
            <person name="Dew I."/>
            <person name="Fasulo D."/>
            <person name="Flanigan M."/>
            <person name="Florea L."/>
            <person name="Halpern A."/>
            <person name="Hannenhalli S."/>
            <person name="Kravitz S."/>
            <person name="Levy S."/>
            <person name="Mobarry C."/>
            <person name="Reinert K."/>
            <person name="Remington K."/>
            <person name="Abu-Threideh J."/>
            <person name="Beasley E."/>
            <person name="Biddick K."/>
            <person name="Bonazzi V."/>
            <person name="Brandon R."/>
            <person name="Cargill M."/>
            <person name="Chandramouliswaran I."/>
            <person name="Charlab R."/>
            <person name="Chaturvedi K."/>
            <person name="Deng Z."/>
            <person name="Di Francesco V."/>
            <person name="Dunn P."/>
            <person name="Eilbeck K."/>
            <person name="Evangelista C."/>
            <person name="Gabrielian A.E."/>
            <person name="Gan W."/>
            <person name="Ge W."/>
            <person name="Gong F."/>
            <person name="Gu Z."/>
            <person name="Guan P."/>
            <person name="Heiman T.J."/>
            <person name="Higgins M.E."/>
            <person name="Ji R.R."/>
            <person name="Ke Z."/>
            <person name="Ketchum K.A."/>
            <person name="Lai Z."/>
            <person name="Lei Y."/>
            <person name="Li Z."/>
            <person name="Li J."/>
            <person name="Liang Y."/>
            <person name="Lin X."/>
            <person name="Lu F."/>
            <person name="Merkulov G.V."/>
            <person name="Milshina N."/>
            <person name="Moore H.M."/>
            <person name="Naik A.K."/>
            <person name="Narayan V.A."/>
            <person name="Neelam B."/>
            <person name="Nusskern D."/>
            <person name="Rusch D.B."/>
            <person name="Salzberg S."/>
            <person name="Shao W."/>
            <person name="Shue B."/>
            <person name="Sun J."/>
            <person name="Wang Z."/>
            <person name="Wang A."/>
            <person name="Wang X."/>
            <person name="Wang J."/>
            <person name="Wei M."/>
            <person name="Wides R."/>
            <person name="Xiao C."/>
            <person name="Yan C."/>
            <person name="Yao A."/>
            <person name="Ye J."/>
            <person name="Zhan M."/>
            <person name="Zhang W."/>
            <person name="Zhang H."/>
            <person name="Zhao Q."/>
            <person name="Zheng L."/>
            <person name="Zhong F."/>
            <person name="Zhong W."/>
            <person name="Zhu S."/>
            <person name="Zhao S."/>
            <person name="Gilbert D."/>
            <person name="Baumhueter S."/>
            <person name="Spier G."/>
            <person name="Carter C."/>
            <person name="Cravchik A."/>
            <person name="Woodage T."/>
            <person name="Ali F."/>
            <person name="An H."/>
            <person name="Awe A."/>
            <person name="Baldwin D."/>
            <person name="Baden H."/>
            <person name="Barnstead M."/>
            <person name="Barrow I."/>
            <person name="Beeson K."/>
            <person name="Busam D."/>
            <person name="Carver A."/>
            <person name="Center A."/>
            <person name="Cheng M.L."/>
            <person name="Curry L."/>
            <person name="Danaher S."/>
            <person name="Davenport L."/>
            <person name="Desilets R."/>
            <person name="Dietz S."/>
            <person name="Dodson K."/>
            <person name="Doup L."/>
            <person name="Ferriera S."/>
            <person name="Garg N."/>
            <person name="Gluecksmann A."/>
            <person name="Hart B."/>
            <person name="Haynes J."/>
            <person name="Haynes C."/>
            <person name="Heiner C."/>
            <person name="Hladun S."/>
            <person name="Hostin D."/>
            <person name="Houck J."/>
            <person name="Howland T."/>
            <person name="Ibegwam C."/>
            <person name="Johnson J."/>
            <person name="Kalush F."/>
            <person name="Kline L."/>
            <person name="Koduru S."/>
            <person name="Love A."/>
            <person name="Mann F."/>
            <person name="May D."/>
            <person name="McCawley S."/>
            <person name="McIntosh T."/>
            <person name="McMullen I."/>
            <person name="Moy M."/>
            <person name="Moy L."/>
            <person name="Murphy B."/>
            <person name="Nelson K."/>
            <person name="Pfannkoch C."/>
            <person name="Pratts E."/>
            <person name="Puri V."/>
            <person name="Qureshi H."/>
            <person name="Reardon M."/>
            <person name="Rodriguez R."/>
            <person name="Rogers Y.H."/>
            <person name="Romblad D."/>
            <person name="Ruhfel B."/>
            <person name="Scott R."/>
            <person name="Sitter C."/>
            <person name="Smallwood M."/>
            <person name="Stewart E."/>
            <person name="Strong R."/>
            <person name="Suh E."/>
            <person name="Thomas R."/>
            <person name="Tint N.N."/>
            <person name="Tse S."/>
            <person name="Vech C."/>
            <person name="Wang G."/>
            <person name="Wetter J."/>
            <person name="Williams S."/>
            <person name="Williams M."/>
            <person name="Windsor S."/>
            <person name="Winn-Deen E."/>
            <person name="Wolfe K."/>
            <person name="Zaveri J."/>
            <person name="Zaveri K."/>
            <person name="Abril J.F."/>
            <person name="Guigo R."/>
            <person name="Campbell M.J."/>
            <person name="Sjolander K.V."/>
            <person name="Karlak B."/>
            <person name="Kejariwal A."/>
            <person name="Mi H."/>
            <person name="Lazareva B."/>
            <person name="Hatton T."/>
            <person name="Narechania A."/>
            <person name="Diemer K."/>
            <person name="Muruganujan A."/>
            <person name="Guo N."/>
            <person name="Sato S."/>
            <person name="Bafna V."/>
            <person name="Istrail S."/>
            <person name="Lippert R."/>
            <person name="Schwartz R."/>
            <person name="Walenz B."/>
            <person name="Yooseph S."/>
            <person name="Allen D."/>
            <person name="Basu A."/>
            <person name="Baxendale J."/>
            <person name="Blick L."/>
            <person name="Caminha M."/>
            <person name="Carnes-Stine J."/>
            <person name="Caulk P."/>
            <person name="Chiang Y.H."/>
            <person name="Coyne M."/>
            <person name="Dahlke C."/>
            <person name="Mays A."/>
            <person name="Dombroski M."/>
            <person name="Donnelly M."/>
            <person name="Ely D."/>
            <person name="Esparham S."/>
            <person name="Fosler C."/>
            <person name="Gire H."/>
            <person name="Glanowski S."/>
            <person name="Glasser K."/>
            <person name="Glodek A."/>
            <person name="Gorokhov M."/>
            <person name="Graham K."/>
            <person name="Gropman B."/>
            <person name="Harris M."/>
            <person name="Heil J."/>
            <person name="Henderson S."/>
            <person name="Hoover J."/>
            <person name="Jennings D."/>
            <person name="Jordan C."/>
            <person name="Jordan J."/>
            <person name="Kasha J."/>
            <person name="Kagan L."/>
            <person name="Kraft C."/>
            <person name="Levitsky A."/>
            <person name="Lewis M."/>
            <person name="Liu X."/>
            <person name="Lopez J."/>
            <person name="Ma D."/>
            <person name="Majoros W."/>
            <person name="McDaniel J."/>
            <person name="Murphy S."/>
            <person name="Newman M."/>
            <person name="Nguyen T."/>
            <person name="Nguyen N."/>
            <person name="Nodell M."/>
            <person name="Pan S."/>
            <person name="Peck J."/>
            <person name="Peterson M."/>
            <person name="Rowe W."/>
            <person name="Sanders R."/>
            <person name="Scott J."/>
            <person name="Simpson M."/>
            <person name="Smith T."/>
            <person name="Sprague A."/>
            <person name="Stockwell T."/>
            <person name="Turner R."/>
            <person name="Venter E."/>
            <person name="Wang M."/>
            <person name="Wen M."/>
            <person name="Wu D."/>
            <person name="Wu M."/>
            <person name="Xia A."/>
            <person name="Zandieh A."/>
            <person name="Zhu X."/>
        </authorList>
    </citation>
    <scope>NUCLEOTIDE SEQUENCE</scope>
</reference>
<accession>Q8N7Z3</accession>
<dbReference type="EMBL" id="CH471109">
    <property type="protein sequence ID" value="EAW94685.1"/>
    <property type="molecule type" value="Genomic_DNA"/>
</dbReference>
<sequence length="131" mass="14427">MNLRGWILLTHLGYQGQTKDMESRPRRRYQASSFTDAPVMTMTASLLPLVPDSVSAVTRHQAGSKEPSLSPAPTNSYGAPFPRLGLLSTQFLITYHEKLSPWQLSPSGEIYNCTATTACGMVKLHQDLCCP</sequence>
<evidence type="ECO:0000313" key="2">
    <source>
        <dbReference type="EMBL" id="EAW94685.1"/>
    </source>
</evidence>
<dbReference type="EMBL" id="AK097513">
    <property type="protein sequence ID" value="BAC05083.1"/>
    <property type="molecule type" value="mRNA"/>
</dbReference>
<proteinExistence type="evidence at transcript level"/>
<reference evidence="1" key="2">
    <citation type="journal article" date="2004" name="Nat. Genet.">
        <title>Complete sequencing and characterization of 21,243 full-length human cDNAs.</title>
        <authorList>
            <person name="Ota T."/>
            <person name="Suzuki Y."/>
            <person name="Nishikawa T."/>
            <person name="Otsuki T."/>
            <person name="Sugiyama T."/>
            <person name="Irie R."/>
            <person name="Wakamatsu A."/>
            <person name="Hayashi K."/>
            <person name="Sato H."/>
            <person name="Nagai K."/>
            <person name="Kimura K."/>
            <person name="Makita H."/>
            <person name="Sekine M."/>
            <person name="Obayashi M."/>
            <person name="Nishi T."/>
            <person name="Shibahara T."/>
            <person name="Tanaka T."/>
            <person name="Ishii S."/>
            <person name="Yamamoto J."/>
            <person name="Saito K."/>
            <person name="Kawai Y."/>
            <person name="Isono Y."/>
            <person name="Nakamura Y."/>
            <person name="Nagahari K."/>
            <person name="Murakami K."/>
            <person name="Yasuda T."/>
            <person name="Iwayanagi T."/>
            <person name="Wagatsuma M."/>
            <person name="Shiratori A."/>
            <person name="Sudo H."/>
            <person name="Hosoiri T."/>
            <person name="Kaku Y."/>
            <person name="Kodaira H."/>
            <person name="Kondo H."/>
            <person name="Sugawara M."/>
            <person name="Takahashi M."/>
            <person name="Kanda K."/>
            <person name="Yokoi T."/>
            <person name="Furuya T."/>
            <person name="Kikkawa E."/>
            <person name="Omura Y."/>
            <person name="Abe K."/>
            <person name="Kamihara K."/>
            <person name="Katsuta N."/>
            <person name="Sato K."/>
            <person name="Tanikawa M."/>
            <person name="Yamazaki M."/>
            <person name="Ninomiya K."/>
            <person name="Ishibashi T."/>
            <person name="Yamashita H."/>
            <person name="Murakawa K."/>
            <person name="Fujimori K."/>
            <person name="Tanai H."/>
            <person name="Kimata M."/>
            <person name="Watanabe M."/>
            <person name="Hiraoka S."/>
            <person name="Chiba Y."/>
            <person name="Ishida S."/>
            <person name="Ono Y."/>
            <person name="Takiguchi S."/>
            <person name="Watanabe S."/>
            <person name="Yosida M."/>
            <person name="Hotuta T."/>
            <person name="Kusano J."/>
            <person name="Kanehori K."/>
            <person name="Takahashi-Fujii A."/>
            <person name="Hara H."/>
            <person name="Tanase T."/>
            <person name="Nomura Y."/>
            <person name="Togiya S."/>
            <person name="Komai F."/>
            <person name="Hara R."/>
            <person name="Takeuchi K."/>
            <person name="Arita M."/>
            <person name="Imose N."/>
            <person name="Musashino K."/>
            <person name="Yuuki H."/>
            <person name="Oshima A."/>
            <person name="Sasaki N."/>
            <person name="Aotsuka S."/>
            <person name="Yoshikawa Y."/>
            <person name="Matsunawa H."/>
            <person name="Ichihara T."/>
            <person name="Shiohata N."/>
            <person name="Sano S."/>
            <person name="Moriya S."/>
            <person name="Momiyama H."/>
            <person name="Satoh N."/>
            <person name="Takami S."/>
            <person name="Terashima Y."/>
            <person name="Suzuki O."/>
            <person name="Nakagawa S."/>
            <person name="Senoh A."/>
            <person name="Mizoguchi H."/>
            <person name="Goto Y."/>
            <person name="Shimizu F."/>
            <person name="Wakebe H."/>
            <person name="Hishigaki H."/>
            <person name="Watanabe T."/>
            <person name="Sugiyama A."/>
            <person name="Takemoto M."/>
            <person name="Kawakami B."/>
            <person name="Yamazaki M."/>
            <person name="Watanabe K."/>
            <person name="Kumagai A."/>
            <person name="Itakura S."/>
            <person name="Fukuzumi Y."/>
            <person name="Fujimori Y."/>
            <person name="Komiyama M."/>
            <person name="Tashiro H."/>
            <person name="Tanigami A."/>
            <person name="Fujiwara T."/>
            <person name="Ono T."/>
            <person name="Yamada K."/>
            <person name="Fujii Y."/>
            <person name="Ozaki K."/>
            <person name="Hirao M."/>
            <person name="Ohmori Y."/>
            <person name="Kawabata A."/>
            <person name="Hikiji T."/>
            <person name="Kobatake N."/>
            <person name="Inagaki H."/>
            <person name="Ikema Y."/>
            <person name="Okamoto S."/>
            <person name="Okitani R."/>
            <person name="Kawakami T."/>
            <person name="Noguchi S."/>
            <person name="Itoh T."/>
            <person name="Shigeta K."/>
            <person name="Senba T."/>
            <person name="Matsumura K."/>
            <person name="Nakajima Y."/>
            <person name="Mizuno T."/>
            <person name="Morinaga M."/>
            <person name="Sasaki M."/>
            <person name="Togashi T."/>
            <person name="Oyama M."/>
            <person name="Hata H."/>
            <person name="Watanabe M."/>
            <person name="Komatsu T."/>
            <person name="Mizushima-Sugano J."/>
            <person name="Satoh T."/>
            <person name="Shirai Y."/>
            <person name="Takahashi Y."/>
            <person name="Nakagawa K."/>
            <person name="Okumura K."/>
            <person name="Nagase T."/>
            <person name="Nomura N."/>
            <person name="Kikuchi H."/>
            <person name="Masuho Y."/>
            <person name="Yamashita R."/>
            <person name="Nakai K."/>
            <person name="Yada T."/>
            <person name="Nakamura Y."/>
            <person name="Ohara O."/>
            <person name="Isogai T."/>
            <person name="Sugano S."/>
        </authorList>
    </citation>
    <scope>NUCLEOTIDE SEQUENCE</scope>
    <source>
        <tissue evidence="1">Testis</tissue>
    </source>
</reference>
<organism evidence="1">
    <name type="scientific">Homo sapiens</name>
    <name type="common">Human</name>
    <dbReference type="NCBI Taxonomy" id="9606"/>
    <lineage>
        <taxon>Eukaryota</taxon>
        <taxon>Metazoa</taxon>
        <taxon>Chordata</taxon>
        <taxon>Craniata</taxon>
        <taxon>Vertebrata</taxon>
        <taxon>Euteleostomi</taxon>
        <taxon>Mammalia</taxon>
        <taxon>Eutheria</taxon>
        <taxon>Euarchontoglires</taxon>
        <taxon>Primates</taxon>
        <taxon>Haplorrhini</taxon>
        <taxon>Catarrhini</taxon>
        <taxon>Hominidae</taxon>
        <taxon>Homo</taxon>
    </lineage>
</organism>
<dbReference type="ChiTaRS" id="FLJ40194">
    <property type="organism name" value="human"/>
</dbReference>
<name>Q8N7Z3_HUMAN</name>
<protein>
    <submittedName>
        <fullName evidence="2">FLJ40194 protein</fullName>
    </submittedName>
    <submittedName>
        <fullName evidence="1">cDNA FLJ40194 fis, clone TESTI2019481</fullName>
    </submittedName>
</protein>
<evidence type="ECO:0000313" key="1">
    <source>
        <dbReference type="EMBL" id="BAC05083.1"/>
    </source>
</evidence>
<dbReference type="AlphaFoldDB" id="Q8N7Z3"/>